<organism evidence="2 3">
    <name type="scientific">Phytophthora nicotianae P1976</name>
    <dbReference type="NCBI Taxonomy" id="1317066"/>
    <lineage>
        <taxon>Eukaryota</taxon>
        <taxon>Sar</taxon>
        <taxon>Stramenopiles</taxon>
        <taxon>Oomycota</taxon>
        <taxon>Peronosporomycetes</taxon>
        <taxon>Peronosporales</taxon>
        <taxon>Peronosporaceae</taxon>
        <taxon>Phytophthora</taxon>
    </lineage>
</organism>
<gene>
    <name evidence="2" type="ORF">F444_06781</name>
</gene>
<feature type="compositionally biased region" description="Basic and acidic residues" evidence="1">
    <location>
        <begin position="514"/>
        <end position="524"/>
    </location>
</feature>
<comment type="caution">
    <text evidence="2">The sequence shown here is derived from an EMBL/GenBank/DDBJ whole genome shotgun (WGS) entry which is preliminary data.</text>
</comment>
<protein>
    <submittedName>
        <fullName evidence="2">Uncharacterized protein</fullName>
    </submittedName>
</protein>
<feature type="compositionally biased region" description="Acidic residues" evidence="1">
    <location>
        <begin position="87"/>
        <end position="106"/>
    </location>
</feature>
<name>A0A081AGV0_PHYNI</name>
<dbReference type="OrthoDB" id="76598at2759"/>
<feature type="region of interest" description="Disordered" evidence="1">
    <location>
        <begin position="370"/>
        <end position="392"/>
    </location>
</feature>
<feature type="compositionally biased region" description="Acidic residues" evidence="1">
    <location>
        <begin position="240"/>
        <end position="250"/>
    </location>
</feature>
<feature type="region of interest" description="Disordered" evidence="1">
    <location>
        <begin position="495"/>
        <end position="524"/>
    </location>
</feature>
<feature type="compositionally biased region" description="Basic and acidic residues" evidence="1">
    <location>
        <begin position="165"/>
        <end position="179"/>
    </location>
</feature>
<sequence length="524" mass="59150">MAMRRGPFKLKLQLPADAEVNRDNMESSDSSFDEASSSESEVEMKHKKRKSDSSSSSTSSSEDDSEKEEKPRVQETKDVAISNSSSSDEDSSASDPGSSEESESEEEIPRIKQSPSKKSVATKKEATKTKEYHSAKKDKKRGFKGLKRLKRMSVSGSSGEDSELEEARPLDTKDAVKVEADEDGTEAEMDEVKEEAAGSDTDDEDWKPQDEESKGAQMSTKKWDEIVEDSDEEWRRGEWENEDMQTEDENNEAVCDSDVAQAKFVLRNILSRVPLIEETAIRRGVKLSGPPLEFATTHLDEYARKFRWPQHIRNLRTTNFSQDPSEILEDYEVLTEIRQSNPNSSEHDAPEESPFAQVPRPMVALAAEALHRSSRKRKRTARSENRDEDTPSAATLLSIARTGGHFGDHFVESLLTANGKELQGIIDYDYDKRCWSSLPTKKKPIANWRFVLEHVQRTMGKAESADAIYPPMKQETLERITKRLKKLYGYATQHEENDVFASQTPTTNCNAGENTREETGENNE</sequence>
<evidence type="ECO:0000256" key="1">
    <source>
        <dbReference type="SAM" id="MobiDB-lite"/>
    </source>
</evidence>
<feature type="compositionally biased region" description="Basic and acidic residues" evidence="1">
    <location>
        <begin position="122"/>
        <end position="135"/>
    </location>
</feature>
<feature type="region of interest" description="Disordered" evidence="1">
    <location>
        <begin position="1"/>
        <end position="250"/>
    </location>
</feature>
<feature type="compositionally biased region" description="Basic residues" evidence="1">
    <location>
        <begin position="136"/>
        <end position="151"/>
    </location>
</feature>
<dbReference type="Proteomes" id="UP000028582">
    <property type="component" value="Unassembled WGS sequence"/>
</dbReference>
<dbReference type="AlphaFoldDB" id="A0A081AGV0"/>
<reference evidence="2 3" key="1">
    <citation type="submission" date="2013-11" db="EMBL/GenBank/DDBJ databases">
        <title>The Genome Sequence of Phytophthora parasitica P1976.</title>
        <authorList>
            <consortium name="The Broad Institute Genomics Platform"/>
            <person name="Russ C."/>
            <person name="Tyler B."/>
            <person name="Panabieres F."/>
            <person name="Shan W."/>
            <person name="Tripathy S."/>
            <person name="Grunwald N."/>
            <person name="Machado M."/>
            <person name="Johnson C.S."/>
            <person name="Walker B."/>
            <person name="Young S."/>
            <person name="Zeng Q."/>
            <person name="Gargeya S."/>
            <person name="Fitzgerald M."/>
            <person name="Haas B."/>
            <person name="Abouelleil A."/>
            <person name="Allen A.W."/>
            <person name="Alvarado L."/>
            <person name="Arachchi H.M."/>
            <person name="Berlin A.M."/>
            <person name="Chapman S.B."/>
            <person name="Gainer-Dewar J."/>
            <person name="Goldberg J."/>
            <person name="Griggs A."/>
            <person name="Gujja S."/>
            <person name="Hansen M."/>
            <person name="Howarth C."/>
            <person name="Imamovic A."/>
            <person name="Ireland A."/>
            <person name="Larimer J."/>
            <person name="McCowan C."/>
            <person name="Murphy C."/>
            <person name="Pearson M."/>
            <person name="Poon T.W."/>
            <person name="Priest M."/>
            <person name="Roberts A."/>
            <person name="Saif S."/>
            <person name="Shea T."/>
            <person name="Sisk P."/>
            <person name="Sykes S."/>
            <person name="Wortman J."/>
            <person name="Nusbaum C."/>
            <person name="Birren B."/>
        </authorList>
    </citation>
    <scope>NUCLEOTIDE SEQUENCE [LARGE SCALE GENOMIC DNA]</scope>
    <source>
        <strain evidence="2 3">P1976</strain>
    </source>
</reference>
<feature type="compositionally biased region" description="Basic and acidic residues" evidence="1">
    <location>
        <begin position="67"/>
        <end position="78"/>
    </location>
</feature>
<proteinExistence type="predicted"/>
<feature type="compositionally biased region" description="Polar residues" evidence="1">
    <location>
        <begin position="500"/>
        <end position="509"/>
    </location>
</feature>
<feature type="compositionally biased region" description="Acidic residues" evidence="1">
    <location>
        <begin position="180"/>
        <end position="193"/>
    </location>
</feature>
<feature type="compositionally biased region" description="Low complexity" evidence="1">
    <location>
        <begin position="27"/>
        <end position="39"/>
    </location>
</feature>
<evidence type="ECO:0000313" key="3">
    <source>
        <dbReference type="Proteomes" id="UP000028582"/>
    </source>
</evidence>
<dbReference type="EMBL" id="ANJA01001221">
    <property type="protein sequence ID" value="ETO78111.1"/>
    <property type="molecule type" value="Genomic_DNA"/>
</dbReference>
<evidence type="ECO:0000313" key="2">
    <source>
        <dbReference type="EMBL" id="ETO78111.1"/>
    </source>
</evidence>
<accession>A0A081AGV0</accession>